<organism evidence="2 3">
    <name type="scientific">Dicentrarchus labrax</name>
    <name type="common">European seabass</name>
    <name type="synonym">Morone labrax</name>
    <dbReference type="NCBI Taxonomy" id="13489"/>
    <lineage>
        <taxon>Eukaryota</taxon>
        <taxon>Metazoa</taxon>
        <taxon>Chordata</taxon>
        <taxon>Craniata</taxon>
        <taxon>Vertebrata</taxon>
        <taxon>Euteleostomi</taxon>
        <taxon>Actinopterygii</taxon>
        <taxon>Neopterygii</taxon>
        <taxon>Teleostei</taxon>
        <taxon>Neoteleostei</taxon>
        <taxon>Acanthomorphata</taxon>
        <taxon>Eupercaria</taxon>
        <taxon>Moronidae</taxon>
        <taxon>Dicentrarchus</taxon>
    </lineage>
</organism>
<evidence type="ECO:0000256" key="1">
    <source>
        <dbReference type="SAM" id="MobiDB-lite"/>
    </source>
</evidence>
<feature type="compositionally biased region" description="Basic and acidic residues" evidence="1">
    <location>
        <begin position="42"/>
        <end position="67"/>
    </location>
</feature>
<feature type="compositionally biased region" description="Polar residues" evidence="1">
    <location>
        <begin position="14"/>
        <end position="31"/>
    </location>
</feature>
<dbReference type="GO" id="GO:0007283">
    <property type="term" value="P:spermatogenesis"/>
    <property type="evidence" value="ECO:0007669"/>
    <property type="project" value="InterPro"/>
</dbReference>
<reference evidence="2" key="1">
    <citation type="submission" date="2025-08" db="UniProtKB">
        <authorList>
            <consortium name="Ensembl"/>
        </authorList>
    </citation>
    <scope>IDENTIFICATION</scope>
</reference>
<dbReference type="InterPro" id="IPR011990">
    <property type="entry name" value="TPR-like_helical_dom_sf"/>
</dbReference>
<accession>A0A8C4EAM5</accession>
<dbReference type="Proteomes" id="UP000694389">
    <property type="component" value="Unassembled WGS sequence"/>
</dbReference>
<dbReference type="Pfam" id="PF15015">
    <property type="entry name" value="NYD-SP12_N"/>
    <property type="match status" value="1"/>
</dbReference>
<dbReference type="Ensembl" id="ENSDLAT00005017137.2">
    <property type="protein sequence ID" value="ENSDLAP00005015815.2"/>
    <property type="gene ID" value="ENSDLAG00005007751.2"/>
</dbReference>
<proteinExistence type="predicted"/>
<dbReference type="InterPro" id="IPR029161">
    <property type="entry name" value="SPATA16"/>
</dbReference>
<reference evidence="2" key="2">
    <citation type="submission" date="2025-09" db="UniProtKB">
        <authorList>
            <consortium name="Ensembl"/>
        </authorList>
    </citation>
    <scope>IDENTIFICATION</scope>
</reference>
<evidence type="ECO:0000313" key="2">
    <source>
        <dbReference type="Ensembl" id="ENSDLAP00005015815.2"/>
    </source>
</evidence>
<protein>
    <submittedName>
        <fullName evidence="2">Spermatosis associated 16</fullName>
    </submittedName>
</protein>
<dbReference type="PANTHER" id="PTHR47228:SF1">
    <property type="entry name" value="SPERMATOGENESIS-ASSOCIATED PROTEIN 16"/>
    <property type="match status" value="1"/>
</dbReference>
<dbReference type="GO" id="GO:0005794">
    <property type="term" value="C:Golgi apparatus"/>
    <property type="evidence" value="ECO:0007669"/>
    <property type="project" value="InterPro"/>
</dbReference>
<dbReference type="AlphaFoldDB" id="A0A8C4EAM5"/>
<feature type="region of interest" description="Disordered" evidence="1">
    <location>
        <begin position="1"/>
        <end position="68"/>
    </location>
</feature>
<dbReference type="PANTHER" id="PTHR47228">
    <property type="entry name" value="SPERMATOGENESIS-ASSOCIATED PROTEIN 16"/>
    <property type="match status" value="1"/>
</dbReference>
<keyword evidence="3" id="KW-1185">Reference proteome</keyword>
<sequence>MRCSKRTADRETDQTLMSCRASPTTPGTPENTAGEVKRLRRRTDISQERNNVKRKEKRGTEDDKGGEQIKCTLRKQTLAVLPHQWISLRRLQTLENSLALGREMLPASLSSYTPSRSGSQAHESRDQRRVLNLSFLPPIDKGLFVLLQDANLYCSVKAYTEAVSSLYTALQLTSKGLVLKDTQYADPEDINLVISYIQARLVVCCLRIKKPQLALEHAHRSIQLNPSHFQNHLRQAVVYRMLGKPCQAAKSVLTADWLYCLLGGTERHISTQLKLYWQVSRTDGHSVDECVCVCSTHLTAEILFRSHPNLYVSSSSDPRGGHVLPQTTELLSATDVSQHYLMTLGFRRKEEGLILKKIFSGIWPSLPGLCTTIYSLNRLYEKILPILDLMQATQINVSVYVGSGLIEGLQYGSLLVKLGHHREHNIILHRSQAQLATAPYLPQISMQQENTLVSSCTVFNAVPQVTDILSIMDSKKDYFSVIPNFKFGHISQYFTCICLEFVRRYLEI</sequence>
<name>A0A8C4EAM5_DICLA</name>
<dbReference type="Gene3D" id="1.25.40.10">
    <property type="entry name" value="Tetratricopeptide repeat domain"/>
    <property type="match status" value="1"/>
</dbReference>
<dbReference type="SUPFAM" id="SSF48452">
    <property type="entry name" value="TPR-like"/>
    <property type="match status" value="1"/>
</dbReference>
<dbReference type="GeneTree" id="ENSGT00390000015332"/>
<evidence type="ECO:0000313" key="3">
    <source>
        <dbReference type="Proteomes" id="UP000694389"/>
    </source>
</evidence>
<feature type="compositionally biased region" description="Basic and acidic residues" evidence="1">
    <location>
        <begin position="1"/>
        <end position="13"/>
    </location>
</feature>